<dbReference type="InterPro" id="IPR023393">
    <property type="entry name" value="START-like_dom_sf"/>
</dbReference>
<dbReference type="Gene3D" id="3.30.530.20">
    <property type="match status" value="1"/>
</dbReference>
<dbReference type="InterPro" id="IPR013538">
    <property type="entry name" value="ASHA1/2-like_C"/>
</dbReference>
<dbReference type="EMBL" id="SMFZ01000001">
    <property type="protein sequence ID" value="TCK26893.1"/>
    <property type="molecule type" value="Genomic_DNA"/>
</dbReference>
<organism evidence="3 4">
    <name type="scientific">Pseudonocardia endophytica</name>
    <dbReference type="NCBI Taxonomy" id="401976"/>
    <lineage>
        <taxon>Bacteria</taxon>
        <taxon>Bacillati</taxon>
        <taxon>Actinomycetota</taxon>
        <taxon>Actinomycetes</taxon>
        <taxon>Pseudonocardiales</taxon>
        <taxon>Pseudonocardiaceae</taxon>
        <taxon>Pseudonocardia</taxon>
    </lineage>
</organism>
<comment type="caution">
    <text evidence="3">The sequence shown here is derived from an EMBL/GenBank/DDBJ whole genome shotgun (WGS) entry which is preliminary data.</text>
</comment>
<sequence>MTGVDSPMGTIEREGDRDVVAFRRTYPDPPETVWASLTESDRLARWYGSFTGDARPGAVVQLTLTSAEDGGGPPHPVRILECDEHRRLRVLVEGDDPWDITVELTPSADGTVLDFRQIVPRQYSTSDVGPGWHWYIDRLTAHLAGGPFPDWADYETLAYP</sequence>
<accession>A0A4R1HZ88</accession>
<evidence type="ECO:0000313" key="4">
    <source>
        <dbReference type="Proteomes" id="UP000295560"/>
    </source>
</evidence>
<protein>
    <submittedName>
        <fullName evidence="3">Uncharacterized protein YndB with AHSA1/START domain</fullName>
    </submittedName>
</protein>
<feature type="domain" description="Activator of Hsp90 ATPase homologue 1/2-like C-terminal" evidence="2">
    <location>
        <begin position="29"/>
        <end position="143"/>
    </location>
</feature>
<dbReference type="Pfam" id="PF08327">
    <property type="entry name" value="AHSA1"/>
    <property type="match status" value="1"/>
</dbReference>
<dbReference type="Proteomes" id="UP000295560">
    <property type="component" value="Unassembled WGS sequence"/>
</dbReference>
<evidence type="ECO:0000256" key="1">
    <source>
        <dbReference type="ARBA" id="ARBA00006817"/>
    </source>
</evidence>
<proteinExistence type="inferred from homology"/>
<dbReference type="AlphaFoldDB" id="A0A4R1HZ88"/>
<comment type="similarity">
    <text evidence="1">Belongs to the AHA1 family.</text>
</comment>
<gene>
    <name evidence="3" type="ORF">EV378_2738</name>
</gene>
<reference evidence="3 4" key="1">
    <citation type="submission" date="2019-03" db="EMBL/GenBank/DDBJ databases">
        <title>Sequencing the genomes of 1000 actinobacteria strains.</title>
        <authorList>
            <person name="Klenk H.-P."/>
        </authorList>
    </citation>
    <scope>NUCLEOTIDE SEQUENCE [LARGE SCALE GENOMIC DNA]</scope>
    <source>
        <strain evidence="3 4">DSM 44969</strain>
    </source>
</reference>
<keyword evidence="4" id="KW-1185">Reference proteome</keyword>
<dbReference type="CDD" id="cd08899">
    <property type="entry name" value="SRPBCC_CalC_Aha1-like_6"/>
    <property type="match status" value="1"/>
</dbReference>
<name>A0A4R1HZ88_PSEEN</name>
<dbReference type="SUPFAM" id="SSF55961">
    <property type="entry name" value="Bet v1-like"/>
    <property type="match status" value="1"/>
</dbReference>
<evidence type="ECO:0000259" key="2">
    <source>
        <dbReference type="Pfam" id="PF08327"/>
    </source>
</evidence>
<evidence type="ECO:0000313" key="3">
    <source>
        <dbReference type="EMBL" id="TCK26893.1"/>
    </source>
</evidence>